<keyword evidence="1" id="KW-0472">Membrane</keyword>
<organism evidence="2 3">
    <name type="scientific">Astathelohania contejeani</name>
    <dbReference type="NCBI Taxonomy" id="164912"/>
    <lineage>
        <taxon>Eukaryota</taxon>
        <taxon>Fungi</taxon>
        <taxon>Fungi incertae sedis</taxon>
        <taxon>Microsporidia</taxon>
        <taxon>Astathelohaniidae</taxon>
        <taxon>Astathelohania</taxon>
    </lineage>
</organism>
<feature type="transmembrane region" description="Helical" evidence="1">
    <location>
        <begin position="12"/>
        <end position="34"/>
    </location>
</feature>
<evidence type="ECO:0000313" key="2">
    <source>
        <dbReference type="EMBL" id="KAF7683290.1"/>
    </source>
</evidence>
<sequence length="242" mass="28237">MQIKINKKSFIVISATFTIFFSILLFIFIGSFIASQSAEKSFISKVKNYVEEHKINKKIPEKIDPSYLFDGDNNDGNDIIRMISLKNNTLSYAIMHQKICENLASKKIEFNYELVCGKNIAKYNDYICLYISSLNEFKKIYYISWLADIGFAIFISNSQLKKFQKLYDNLLSIFLQLAMKAQFGYLYCNNSEIYVYLAEPGKIQNKFRLTKYLVGEKINNNNNEEINYNTFIHYILLMASNN</sequence>
<keyword evidence="3" id="KW-1185">Reference proteome</keyword>
<dbReference type="Proteomes" id="UP001516464">
    <property type="component" value="Unassembled WGS sequence"/>
</dbReference>
<evidence type="ECO:0000256" key="1">
    <source>
        <dbReference type="SAM" id="Phobius"/>
    </source>
</evidence>
<reference evidence="2 3" key="1">
    <citation type="submission" date="2019-01" db="EMBL/GenBank/DDBJ databases">
        <title>Genomes sequencing and comparative genomics of infectious freshwater microsporidia, Cucumispora dikerogammari and Thelohania contejeani.</title>
        <authorList>
            <person name="Cormier A."/>
            <person name="Giraud I."/>
            <person name="Wattier R."/>
            <person name="Teixeira M."/>
            <person name="Grandjean F."/>
            <person name="Rigaud T."/>
            <person name="Cordaux R."/>
        </authorList>
    </citation>
    <scope>NUCLEOTIDE SEQUENCE [LARGE SCALE GENOMIC DNA]</scope>
    <source>
        <strain evidence="2">T1</strain>
        <tissue evidence="2">Spores</tissue>
    </source>
</reference>
<comment type="caution">
    <text evidence="2">The sequence shown here is derived from an EMBL/GenBank/DDBJ whole genome shotgun (WGS) entry which is preliminary data.</text>
</comment>
<keyword evidence="1" id="KW-1133">Transmembrane helix</keyword>
<name>A0ABQ7HYK8_9MICR</name>
<accession>A0ABQ7HYK8</accession>
<evidence type="ECO:0000313" key="3">
    <source>
        <dbReference type="Proteomes" id="UP001516464"/>
    </source>
</evidence>
<keyword evidence="1" id="KW-0812">Transmembrane</keyword>
<protein>
    <submittedName>
        <fullName evidence="2">Uncharacterized protein</fullName>
    </submittedName>
</protein>
<dbReference type="EMBL" id="SBIQ01000103">
    <property type="protein sequence ID" value="KAF7683290.1"/>
    <property type="molecule type" value="Genomic_DNA"/>
</dbReference>
<proteinExistence type="predicted"/>
<gene>
    <name evidence="2" type="ORF">TCON_1498</name>
</gene>